<feature type="transmembrane region" description="Helical" evidence="2">
    <location>
        <begin position="50"/>
        <end position="72"/>
    </location>
</feature>
<gene>
    <name evidence="3" type="ORF">DSCW_08920</name>
</gene>
<evidence type="ECO:0000313" key="3">
    <source>
        <dbReference type="EMBL" id="BBO73475.1"/>
    </source>
</evidence>
<reference evidence="3 4" key="1">
    <citation type="submission" date="2019-11" db="EMBL/GenBank/DDBJ databases">
        <title>Comparative genomics of hydrocarbon-degrading Desulfosarcina strains.</title>
        <authorList>
            <person name="Watanabe M."/>
            <person name="Kojima H."/>
            <person name="Fukui M."/>
        </authorList>
    </citation>
    <scope>NUCLEOTIDE SEQUENCE [LARGE SCALE GENOMIC DNA]</scope>
    <source>
        <strain evidence="3 4">PP31</strain>
    </source>
</reference>
<evidence type="ECO:0000313" key="4">
    <source>
        <dbReference type="Proteomes" id="UP000427769"/>
    </source>
</evidence>
<feature type="transmembrane region" description="Helical" evidence="2">
    <location>
        <begin position="84"/>
        <end position="105"/>
    </location>
</feature>
<dbReference type="RefSeq" id="WP_155302581.1">
    <property type="nucleotide sequence ID" value="NZ_AP021875.1"/>
</dbReference>
<evidence type="ECO:0000256" key="1">
    <source>
        <dbReference type="SAM" id="MobiDB-lite"/>
    </source>
</evidence>
<keyword evidence="2" id="KW-1133">Transmembrane helix</keyword>
<keyword evidence="2" id="KW-0812">Transmembrane</keyword>
<feature type="region of interest" description="Disordered" evidence="1">
    <location>
        <begin position="1"/>
        <end position="24"/>
    </location>
</feature>
<name>A0A5K7YYH5_9BACT</name>
<dbReference type="KEGG" id="dwd:DSCW_08920"/>
<dbReference type="AlphaFoldDB" id="A0A5K7YYH5"/>
<keyword evidence="2" id="KW-0472">Membrane</keyword>
<sequence>MSENVKHAEAASASSTQNTGNPVSSSLNVVVSIPDSIEIKMVDASVLSDYEVWFAISSILASAVIGFLVAYFQACDADANNSSQLGYTVVVFAILLVVAVVTTFCKRRLLRKKGKSVKLKASNEY</sequence>
<keyword evidence="4" id="KW-1185">Reference proteome</keyword>
<dbReference type="EMBL" id="AP021875">
    <property type="protein sequence ID" value="BBO73475.1"/>
    <property type="molecule type" value="Genomic_DNA"/>
</dbReference>
<dbReference type="OrthoDB" id="9255958at2"/>
<feature type="compositionally biased region" description="Polar residues" evidence="1">
    <location>
        <begin position="12"/>
        <end position="22"/>
    </location>
</feature>
<accession>A0A5K7YYH5</accession>
<protein>
    <recommendedName>
        <fullName evidence="5">Transmembrane protein</fullName>
    </recommendedName>
</protein>
<organism evidence="3 4">
    <name type="scientific">Desulfosarcina widdelii</name>
    <dbReference type="NCBI Taxonomy" id="947919"/>
    <lineage>
        <taxon>Bacteria</taxon>
        <taxon>Pseudomonadati</taxon>
        <taxon>Thermodesulfobacteriota</taxon>
        <taxon>Desulfobacteria</taxon>
        <taxon>Desulfobacterales</taxon>
        <taxon>Desulfosarcinaceae</taxon>
        <taxon>Desulfosarcina</taxon>
    </lineage>
</organism>
<dbReference type="Proteomes" id="UP000427769">
    <property type="component" value="Chromosome"/>
</dbReference>
<evidence type="ECO:0000256" key="2">
    <source>
        <dbReference type="SAM" id="Phobius"/>
    </source>
</evidence>
<proteinExistence type="predicted"/>
<evidence type="ECO:0008006" key="5">
    <source>
        <dbReference type="Google" id="ProtNLM"/>
    </source>
</evidence>